<gene>
    <name evidence="1" type="ORF">PX52LOC_03523</name>
</gene>
<evidence type="ECO:0000313" key="2">
    <source>
        <dbReference type="Proteomes" id="UP000324974"/>
    </source>
</evidence>
<name>A0A5C1AE90_9BACT</name>
<dbReference type="AlphaFoldDB" id="A0A5C1AE90"/>
<proteinExistence type="predicted"/>
<keyword evidence="2" id="KW-1185">Reference proteome</keyword>
<reference evidence="2" key="1">
    <citation type="submission" date="2019-08" db="EMBL/GenBank/DDBJ databases">
        <title>Limnoglobus roseus gen. nov., sp. nov., a novel freshwater planctomycete with a giant genome from the family Gemmataceae.</title>
        <authorList>
            <person name="Kulichevskaya I.S."/>
            <person name="Naumoff D.G."/>
            <person name="Miroshnikov K."/>
            <person name="Ivanova A."/>
            <person name="Philippov D.A."/>
            <person name="Hakobyan A."/>
            <person name="Rijpstra I.C."/>
            <person name="Sinninghe Damste J.S."/>
            <person name="Liesack W."/>
            <person name="Dedysh S.N."/>
        </authorList>
    </citation>
    <scope>NUCLEOTIDE SEQUENCE [LARGE SCALE GENOMIC DNA]</scope>
    <source>
        <strain evidence="2">PX52</strain>
    </source>
</reference>
<dbReference type="KEGG" id="lrs:PX52LOC_03523"/>
<sequence length="231" mass="25907">MTEAEWLSERYPGPMLTRLKSRVSARKARLLAVACCRRVWDVMIDDRCRRAVELAERSADELVDESVLDRASGEAGEAYEECLDHWEMDQVGAWPEGPPRFGWEAHEYACSAASYVSNTPRVRDEDLIQVFKDTLRSAPAESDEGPHYCNLIRDVLGNPFHPVAFNRTWLTSTVVSLAEGIYADRAFDRLPILADALQDAGCENEDILAHCRGDGPHVRGCWVVDLVLGKS</sequence>
<dbReference type="RefSeq" id="WP_246173749.1">
    <property type="nucleotide sequence ID" value="NZ_CP042425.1"/>
</dbReference>
<protein>
    <recommendedName>
        <fullName evidence="3">SMI1/KNR4 family protein</fullName>
    </recommendedName>
</protein>
<evidence type="ECO:0008006" key="3">
    <source>
        <dbReference type="Google" id="ProtNLM"/>
    </source>
</evidence>
<organism evidence="1 2">
    <name type="scientific">Limnoglobus roseus</name>
    <dbReference type="NCBI Taxonomy" id="2598579"/>
    <lineage>
        <taxon>Bacteria</taxon>
        <taxon>Pseudomonadati</taxon>
        <taxon>Planctomycetota</taxon>
        <taxon>Planctomycetia</taxon>
        <taxon>Gemmatales</taxon>
        <taxon>Gemmataceae</taxon>
        <taxon>Limnoglobus</taxon>
    </lineage>
</organism>
<evidence type="ECO:0000313" key="1">
    <source>
        <dbReference type="EMBL" id="QEL16563.1"/>
    </source>
</evidence>
<accession>A0A5C1AE90</accession>
<dbReference type="EMBL" id="CP042425">
    <property type="protein sequence ID" value="QEL16563.1"/>
    <property type="molecule type" value="Genomic_DNA"/>
</dbReference>
<dbReference type="Proteomes" id="UP000324974">
    <property type="component" value="Chromosome"/>
</dbReference>